<sequence length="138" mass="14693">MQSSPVQAPNKWLAATAILAGQLTISFGMFAVVVALPRIMTAFGADLNAIQWVMTGYLISRAVPMPALGWLSGLIGNRNLYIIGVLGATVCTARTAHGHPQRVARPVPRPSCAARPAIPGGVSQLLAPSWRDSRPRQR</sequence>
<feature type="transmembrane region" description="Helical" evidence="6">
    <location>
        <begin position="12"/>
        <end position="36"/>
    </location>
</feature>
<dbReference type="InterPro" id="IPR036259">
    <property type="entry name" value="MFS_trans_sf"/>
</dbReference>
<evidence type="ECO:0000256" key="2">
    <source>
        <dbReference type="ARBA" id="ARBA00022448"/>
    </source>
</evidence>
<dbReference type="Pfam" id="PF07690">
    <property type="entry name" value="MFS_1"/>
    <property type="match status" value="1"/>
</dbReference>
<dbReference type="HOGENOM" id="CLU_1851457_0_0_7"/>
<keyword evidence="8" id="KW-1185">Reference proteome</keyword>
<accession>W4LCC1</accession>
<comment type="subcellular location">
    <subcellularLocation>
        <location evidence="1">Membrane</location>
        <topology evidence="1">Multi-pass membrane protein</topology>
    </subcellularLocation>
</comment>
<keyword evidence="5 6" id="KW-0472">Membrane</keyword>
<evidence type="ECO:0008006" key="9">
    <source>
        <dbReference type="Google" id="ProtNLM"/>
    </source>
</evidence>
<comment type="caution">
    <text evidence="7">The sequence shown here is derived from an EMBL/GenBank/DDBJ whole genome shotgun (WGS) entry which is preliminary data.</text>
</comment>
<evidence type="ECO:0000256" key="3">
    <source>
        <dbReference type="ARBA" id="ARBA00022692"/>
    </source>
</evidence>
<evidence type="ECO:0000256" key="1">
    <source>
        <dbReference type="ARBA" id="ARBA00004141"/>
    </source>
</evidence>
<keyword evidence="2" id="KW-0813">Transport</keyword>
<dbReference type="SUPFAM" id="SSF103473">
    <property type="entry name" value="MFS general substrate transporter"/>
    <property type="match status" value="1"/>
</dbReference>
<evidence type="ECO:0000313" key="8">
    <source>
        <dbReference type="Proteomes" id="UP000019141"/>
    </source>
</evidence>
<evidence type="ECO:0000256" key="6">
    <source>
        <dbReference type="SAM" id="Phobius"/>
    </source>
</evidence>
<dbReference type="Gene3D" id="1.20.1250.20">
    <property type="entry name" value="MFS general substrate transporter like domains"/>
    <property type="match status" value="1"/>
</dbReference>
<protein>
    <recommendedName>
        <fullName evidence="9">Major facilitator superfamily (MFS) profile domain-containing protein</fullName>
    </recommendedName>
</protein>
<reference evidence="7 8" key="1">
    <citation type="journal article" date="2014" name="Nature">
        <title>An environmental bacterial taxon with a large and distinct metabolic repertoire.</title>
        <authorList>
            <person name="Wilson M.C."/>
            <person name="Mori T."/>
            <person name="Ruckert C."/>
            <person name="Uria A.R."/>
            <person name="Helf M.J."/>
            <person name="Takada K."/>
            <person name="Gernert C."/>
            <person name="Steffens U.A."/>
            <person name="Heycke N."/>
            <person name="Schmitt S."/>
            <person name="Rinke C."/>
            <person name="Helfrich E.J."/>
            <person name="Brachmann A.O."/>
            <person name="Gurgui C."/>
            <person name="Wakimoto T."/>
            <person name="Kracht M."/>
            <person name="Crusemann M."/>
            <person name="Hentschel U."/>
            <person name="Abe I."/>
            <person name="Matsunaga S."/>
            <person name="Kalinowski J."/>
            <person name="Takeyama H."/>
            <person name="Piel J."/>
        </authorList>
    </citation>
    <scope>NUCLEOTIDE SEQUENCE [LARGE SCALE GENOMIC DNA]</scope>
    <source>
        <strain evidence="8">TSY1</strain>
    </source>
</reference>
<dbReference type="GO" id="GO:0016020">
    <property type="term" value="C:membrane"/>
    <property type="evidence" value="ECO:0007669"/>
    <property type="project" value="UniProtKB-SubCell"/>
</dbReference>
<evidence type="ECO:0000256" key="4">
    <source>
        <dbReference type="ARBA" id="ARBA00022989"/>
    </source>
</evidence>
<proteinExistence type="predicted"/>
<dbReference type="Proteomes" id="UP000019141">
    <property type="component" value="Unassembled WGS sequence"/>
</dbReference>
<keyword evidence="3 6" id="KW-0812">Transmembrane</keyword>
<dbReference type="AlphaFoldDB" id="W4LCC1"/>
<keyword evidence="4 6" id="KW-1133">Transmembrane helix</keyword>
<organism evidence="7 8">
    <name type="scientific">Entotheonella factor</name>
    <dbReference type="NCBI Taxonomy" id="1429438"/>
    <lineage>
        <taxon>Bacteria</taxon>
        <taxon>Pseudomonadati</taxon>
        <taxon>Nitrospinota/Tectimicrobiota group</taxon>
        <taxon>Candidatus Tectimicrobiota</taxon>
        <taxon>Candidatus Entotheonellia</taxon>
        <taxon>Candidatus Entotheonellales</taxon>
        <taxon>Candidatus Entotheonellaceae</taxon>
        <taxon>Candidatus Entotheonella</taxon>
    </lineage>
</organism>
<dbReference type="InterPro" id="IPR011701">
    <property type="entry name" value="MFS"/>
</dbReference>
<name>W4LCC1_ENTF1</name>
<dbReference type="PANTHER" id="PTHR42718:SF9">
    <property type="entry name" value="MAJOR FACILITATOR SUPERFAMILY MULTIDRUG TRANSPORTER MFSC"/>
    <property type="match status" value="1"/>
</dbReference>
<dbReference type="EMBL" id="AZHW01000901">
    <property type="protein sequence ID" value="ETW95574.1"/>
    <property type="molecule type" value="Genomic_DNA"/>
</dbReference>
<evidence type="ECO:0000256" key="5">
    <source>
        <dbReference type="ARBA" id="ARBA00023136"/>
    </source>
</evidence>
<evidence type="ECO:0000313" key="7">
    <source>
        <dbReference type="EMBL" id="ETW95574.1"/>
    </source>
</evidence>
<dbReference type="GO" id="GO:0022857">
    <property type="term" value="F:transmembrane transporter activity"/>
    <property type="evidence" value="ECO:0007669"/>
    <property type="project" value="InterPro"/>
</dbReference>
<gene>
    <name evidence="7" type="ORF">ETSY1_30025</name>
</gene>
<dbReference type="PANTHER" id="PTHR42718">
    <property type="entry name" value="MAJOR FACILITATOR SUPERFAMILY MULTIDRUG TRANSPORTER MFSC"/>
    <property type="match status" value="1"/>
</dbReference>